<comment type="caution">
    <text evidence="1">The sequence shown here is derived from an EMBL/GenBank/DDBJ whole genome shotgun (WGS) entry which is preliminary data.</text>
</comment>
<protein>
    <submittedName>
        <fullName evidence="1">Uncharacterized protein</fullName>
    </submittedName>
</protein>
<sequence>SVAMFTILKPLEFEGFFISYHPTPSLSFFHSLPFPKLPPCQKKPYTFEMPSTS</sequence>
<dbReference type="EMBL" id="LAZR01057992">
    <property type="protein sequence ID" value="KKK70856.1"/>
    <property type="molecule type" value="Genomic_DNA"/>
</dbReference>
<feature type="non-terminal residue" evidence="1">
    <location>
        <position position="1"/>
    </location>
</feature>
<dbReference type="AlphaFoldDB" id="A0A0F9AF79"/>
<evidence type="ECO:0000313" key="1">
    <source>
        <dbReference type="EMBL" id="KKK70856.1"/>
    </source>
</evidence>
<name>A0A0F9AF79_9ZZZZ</name>
<proteinExistence type="predicted"/>
<reference evidence="1" key="1">
    <citation type="journal article" date="2015" name="Nature">
        <title>Complex archaea that bridge the gap between prokaryotes and eukaryotes.</title>
        <authorList>
            <person name="Spang A."/>
            <person name="Saw J.H."/>
            <person name="Jorgensen S.L."/>
            <person name="Zaremba-Niedzwiedzka K."/>
            <person name="Martijn J."/>
            <person name="Lind A.E."/>
            <person name="van Eijk R."/>
            <person name="Schleper C."/>
            <person name="Guy L."/>
            <person name="Ettema T.J."/>
        </authorList>
    </citation>
    <scope>NUCLEOTIDE SEQUENCE</scope>
</reference>
<accession>A0A0F9AF79</accession>
<organism evidence="1">
    <name type="scientific">marine sediment metagenome</name>
    <dbReference type="NCBI Taxonomy" id="412755"/>
    <lineage>
        <taxon>unclassified sequences</taxon>
        <taxon>metagenomes</taxon>
        <taxon>ecological metagenomes</taxon>
    </lineage>
</organism>
<gene>
    <name evidence="1" type="ORF">LCGC14_2919750</name>
</gene>